<evidence type="ECO:0000256" key="4">
    <source>
        <dbReference type="ARBA" id="ARBA00022553"/>
    </source>
</evidence>
<dbReference type="Gene3D" id="3.40.50.2300">
    <property type="match status" value="1"/>
</dbReference>
<evidence type="ECO:0000256" key="9">
    <source>
        <dbReference type="ARBA" id="ARBA00022840"/>
    </source>
</evidence>
<evidence type="ECO:0000256" key="5">
    <source>
        <dbReference type="ARBA" id="ARBA00022679"/>
    </source>
</evidence>
<dbReference type="PROSITE" id="PS50110">
    <property type="entry name" value="RESPONSE_REGULATORY"/>
    <property type="match status" value="1"/>
</dbReference>
<keyword evidence="15" id="KW-0175">Coiled coil</keyword>
<evidence type="ECO:0000256" key="11">
    <source>
        <dbReference type="ARBA" id="ARBA00023012"/>
    </source>
</evidence>
<dbReference type="GO" id="GO:0007234">
    <property type="term" value="P:osmosensory signaling via phosphorelay pathway"/>
    <property type="evidence" value="ECO:0007669"/>
    <property type="project" value="UniProtKB-ARBA"/>
</dbReference>
<dbReference type="FunFam" id="1.10.287.130:FF:000004">
    <property type="entry name" value="Ethylene receptor 1"/>
    <property type="match status" value="1"/>
</dbReference>
<dbReference type="Proteomes" id="UP000235371">
    <property type="component" value="Unassembled WGS sequence"/>
</dbReference>
<evidence type="ECO:0000313" key="20">
    <source>
        <dbReference type="EMBL" id="PMD65760.1"/>
    </source>
</evidence>
<dbReference type="PRINTS" id="PR00344">
    <property type="entry name" value="BCTRLSENSOR"/>
</dbReference>
<feature type="coiled-coil region" evidence="15">
    <location>
        <begin position="538"/>
        <end position="565"/>
    </location>
</feature>
<comment type="catalytic activity">
    <reaction evidence="1">
        <text>ATP + protein L-histidine = ADP + protein N-phospho-L-histidine.</text>
        <dbReference type="EC" id="2.7.13.3"/>
    </reaction>
</comment>
<dbReference type="Gene3D" id="3.30.565.10">
    <property type="entry name" value="Histidine kinase-like ATPase, C-terminal domain"/>
    <property type="match status" value="1"/>
</dbReference>
<dbReference type="GeneID" id="36581897"/>
<dbReference type="CDD" id="cd00082">
    <property type="entry name" value="HisKA"/>
    <property type="match status" value="1"/>
</dbReference>
<accession>A0A2J6TRW6</accession>
<evidence type="ECO:0000256" key="13">
    <source>
        <dbReference type="ARBA" id="ARBA00023180"/>
    </source>
</evidence>
<dbReference type="PANTHER" id="PTHR43719">
    <property type="entry name" value="TWO-COMPONENT HISTIDINE KINASE"/>
    <property type="match status" value="1"/>
</dbReference>
<feature type="region of interest" description="Disordered" evidence="16">
    <location>
        <begin position="911"/>
        <end position="953"/>
    </location>
</feature>
<evidence type="ECO:0000256" key="3">
    <source>
        <dbReference type="ARBA" id="ARBA00012438"/>
    </source>
</evidence>
<evidence type="ECO:0000256" key="12">
    <source>
        <dbReference type="ARBA" id="ARBA00023136"/>
    </source>
</evidence>
<evidence type="ECO:0000256" key="6">
    <source>
        <dbReference type="ARBA" id="ARBA00022692"/>
    </source>
</evidence>
<dbReference type="InterPro" id="IPR003594">
    <property type="entry name" value="HATPase_dom"/>
</dbReference>
<feature type="compositionally biased region" description="Polar residues" evidence="16">
    <location>
        <begin position="912"/>
        <end position="938"/>
    </location>
</feature>
<feature type="modified residue" description="4-aspartylphosphate" evidence="14">
    <location>
        <position position="1056"/>
    </location>
</feature>
<keyword evidence="6 17" id="KW-0812">Transmembrane</keyword>
<dbReference type="FunFam" id="3.40.50.2300:FF:000289">
    <property type="entry name" value="Osmosensing histidine protein kinase SLN1"/>
    <property type="match status" value="1"/>
</dbReference>
<evidence type="ECO:0000256" key="16">
    <source>
        <dbReference type="SAM" id="MobiDB-lite"/>
    </source>
</evidence>
<dbReference type="SMART" id="SM00448">
    <property type="entry name" value="REC"/>
    <property type="match status" value="1"/>
</dbReference>
<keyword evidence="13" id="KW-0325">Glycoprotein</keyword>
<dbReference type="InterPro" id="IPR050956">
    <property type="entry name" value="2C_system_His_kinase"/>
</dbReference>
<dbReference type="SUPFAM" id="SSF52172">
    <property type="entry name" value="CheY-like"/>
    <property type="match status" value="1"/>
</dbReference>
<dbReference type="FunCoup" id="A0A2J6TRW6">
    <property type="interactions" value="175"/>
</dbReference>
<evidence type="ECO:0000259" key="19">
    <source>
        <dbReference type="PROSITE" id="PS50110"/>
    </source>
</evidence>
<dbReference type="Pfam" id="PF00072">
    <property type="entry name" value="Response_reg"/>
    <property type="match status" value="1"/>
</dbReference>
<protein>
    <recommendedName>
        <fullName evidence="3">histidine kinase</fullName>
        <ecNumber evidence="3">2.7.13.3</ecNumber>
    </recommendedName>
</protein>
<evidence type="ECO:0000256" key="10">
    <source>
        <dbReference type="ARBA" id="ARBA00022989"/>
    </source>
</evidence>
<keyword evidence="7" id="KW-0547">Nucleotide-binding</keyword>
<dbReference type="Pfam" id="PF00512">
    <property type="entry name" value="HisKA"/>
    <property type="match status" value="1"/>
</dbReference>
<evidence type="ECO:0000313" key="21">
    <source>
        <dbReference type="Proteomes" id="UP000235371"/>
    </source>
</evidence>
<feature type="compositionally biased region" description="Polar residues" evidence="16">
    <location>
        <begin position="774"/>
        <end position="793"/>
    </location>
</feature>
<keyword evidence="4 14" id="KW-0597">Phosphoprotein</keyword>
<dbReference type="SUPFAM" id="SSF55874">
    <property type="entry name" value="ATPase domain of HSP90 chaperone/DNA topoisomerase II/histidine kinase"/>
    <property type="match status" value="1"/>
</dbReference>
<dbReference type="GO" id="GO:0000155">
    <property type="term" value="F:phosphorelay sensor kinase activity"/>
    <property type="evidence" value="ECO:0007669"/>
    <property type="project" value="InterPro"/>
</dbReference>
<feature type="domain" description="Response regulatory" evidence="19">
    <location>
        <begin position="1001"/>
        <end position="1105"/>
    </location>
</feature>
<feature type="region of interest" description="Disordered" evidence="16">
    <location>
        <begin position="749"/>
        <end position="794"/>
    </location>
</feature>
<keyword evidence="8" id="KW-0418">Kinase</keyword>
<feature type="domain" description="Histidine kinase" evidence="18">
    <location>
        <begin position="579"/>
        <end position="908"/>
    </location>
</feature>
<dbReference type="EMBL" id="KZ613745">
    <property type="protein sequence ID" value="PMD65760.1"/>
    <property type="molecule type" value="Genomic_DNA"/>
</dbReference>
<dbReference type="InterPro" id="IPR036097">
    <property type="entry name" value="HisK_dim/P_sf"/>
</dbReference>
<organism evidence="20 21">
    <name type="scientific">Hyaloscypha bicolor E</name>
    <dbReference type="NCBI Taxonomy" id="1095630"/>
    <lineage>
        <taxon>Eukaryota</taxon>
        <taxon>Fungi</taxon>
        <taxon>Dikarya</taxon>
        <taxon>Ascomycota</taxon>
        <taxon>Pezizomycotina</taxon>
        <taxon>Leotiomycetes</taxon>
        <taxon>Helotiales</taxon>
        <taxon>Hyaloscyphaceae</taxon>
        <taxon>Hyaloscypha</taxon>
        <taxon>Hyaloscypha bicolor</taxon>
    </lineage>
</organism>
<dbReference type="RefSeq" id="XP_024742664.1">
    <property type="nucleotide sequence ID" value="XM_024873817.1"/>
</dbReference>
<dbReference type="InParanoid" id="A0A2J6TRW6"/>
<feature type="transmembrane region" description="Helical" evidence="17">
    <location>
        <begin position="55"/>
        <end position="75"/>
    </location>
</feature>
<dbReference type="SMART" id="SM00387">
    <property type="entry name" value="HATPase_c"/>
    <property type="match status" value="1"/>
</dbReference>
<proteinExistence type="predicted"/>
<dbReference type="GO" id="GO:0005524">
    <property type="term" value="F:ATP binding"/>
    <property type="evidence" value="ECO:0007669"/>
    <property type="project" value="UniProtKB-KW"/>
</dbReference>
<dbReference type="STRING" id="1095630.A0A2J6TRW6"/>
<dbReference type="Pfam" id="PF02518">
    <property type="entry name" value="HATPase_c"/>
    <property type="match status" value="1"/>
</dbReference>
<reference evidence="20 21" key="1">
    <citation type="submission" date="2016-04" db="EMBL/GenBank/DDBJ databases">
        <title>A degradative enzymes factory behind the ericoid mycorrhizal symbiosis.</title>
        <authorList>
            <consortium name="DOE Joint Genome Institute"/>
            <person name="Martino E."/>
            <person name="Morin E."/>
            <person name="Grelet G."/>
            <person name="Kuo A."/>
            <person name="Kohler A."/>
            <person name="Daghino S."/>
            <person name="Barry K."/>
            <person name="Choi C."/>
            <person name="Cichocki N."/>
            <person name="Clum A."/>
            <person name="Copeland A."/>
            <person name="Hainaut M."/>
            <person name="Haridas S."/>
            <person name="Labutti K."/>
            <person name="Lindquist E."/>
            <person name="Lipzen A."/>
            <person name="Khouja H.-R."/>
            <person name="Murat C."/>
            <person name="Ohm R."/>
            <person name="Olson A."/>
            <person name="Spatafora J."/>
            <person name="Veneault-Fourrey C."/>
            <person name="Henrissat B."/>
            <person name="Grigoriev I."/>
            <person name="Martin F."/>
            <person name="Perotto S."/>
        </authorList>
    </citation>
    <scope>NUCLEOTIDE SEQUENCE [LARGE SCALE GENOMIC DNA]</scope>
    <source>
        <strain evidence="20 21">E</strain>
    </source>
</reference>
<keyword evidence="10 17" id="KW-1133">Transmembrane helix</keyword>
<evidence type="ECO:0000256" key="17">
    <source>
        <dbReference type="SAM" id="Phobius"/>
    </source>
</evidence>
<dbReference type="AlphaFoldDB" id="A0A2J6TRW6"/>
<sequence length="1105" mass="120020">MRIGIREQLAAVVLVTALAPLAVLAIAIWINNHNLVVNVTSAELTLAASLKASQIASDLLLIQATCATIVTRIVLQDALKQFYRGNLSDSNWTAAIRDVDGALASGGFSSLVQTIVYSRNTTGNSSGLLRATANTAGIQLPEQYPNGTYAMLGDPGDLGYPTELYPNITYGVSNKHDHVDPTVNAVNATAFLDFPLNATSALLLGPLQINNSYALVSLTLPIVDDGRPGFVLGFMTVVAAATALIDVSQSREGLAKTGIVILVGPNRRENLFKYTQRPATDTYAPAAGALGNASVRYILPPVAAPGDSDRHLAYNQALNKSIRSNFSMGLYPAAVAGFGKQNSAINNASSILTTTNENNVTVAVGYARPQSSLVSWLLIVEQSHSEAWAPINHLRAIVLSCVFGTIGFVILIILPIAHYSVRPIRRLRDATEKSIAPPGYTPNGSIRSERLDEADLSGCELGGDVEVRRSPTSTSQRSKKGLFMKLRRLAYPGKQKTETERTEDERRRVFKIPAKVRDRKHFITDELTELTKTFNDMSDELMLQYERLEQKVAERTQELEISKKAAEAANESKTLFIANISHELKTPLNGILGMCAVCMGEDDLPRIKRSLQVVYKSGDLLLHLLNDLLTFSKNQIGQQLSLEEKEFRLIDIKTQILTIFTKQVQEGKINFDVQFLNTDTEPDSVPFTEKVLPAMGPQGAGRLKDMHLWGDQHRILQVIINLVSNSLKFTPEGGKVEVRIKCLGEAETVSDGSRNSLGSKQSSQRTSRNRQRNDSGSTSQVSRKPSNSASNPVGTALFLNAADPKSTPRIHVRERSPTPPPANAKVYIFQFEVEDTGPGIPEHLRDRVFEPFVQGDLGLSKKYGGTGLGLSICSQLASLMGGSISLVSNDAVGTTTGSTFTMKIPLKYTRSRAPSTSSSEIHSRPASVSGNAEGNCASTPKIPGDASPKGGFEKDAQPRLVGLSQPFFAAAPSSSSTKDSKEQFAALGTASAGKEPGSKLRVLVAEDNLVNQEVVLRMLKLEDVYDVVVAKDGQEAYDMVKESMSKNQFFDLIFMDIQMPNLDGLQSTRLIRQMGYVNPIVALTAFAEESNVQQCYDSGMDHFLR</sequence>
<dbReference type="InterPro" id="IPR011006">
    <property type="entry name" value="CheY-like_superfamily"/>
</dbReference>
<dbReference type="Gene3D" id="1.10.287.130">
    <property type="match status" value="1"/>
</dbReference>
<dbReference type="InterPro" id="IPR004358">
    <property type="entry name" value="Sig_transdc_His_kin-like_C"/>
</dbReference>
<dbReference type="SUPFAM" id="SSF47384">
    <property type="entry name" value="Homodimeric domain of signal transducing histidine kinase"/>
    <property type="match status" value="1"/>
</dbReference>
<keyword evidence="21" id="KW-1185">Reference proteome</keyword>
<dbReference type="EC" id="2.7.13.3" evidence="3"/>
<dbReference type="OrthoDB" id="60033at2759"/>
<dbReference type="InterPro" id="IPR001789">
    <property type="entry name" value="Sig_transdc_resp-reg_receiver"/>
</dbReference>
<evidence type="ECO:0000256" key="2">
    <source>
        <dbReference type="ARBA" id="ARBA00004370"/>
    </source>
</evidence>
<feature type="transmembrane region" description="Helical" evidence="17">
    <location>
        <begin position="9"/>
        <end position="30"/>
    </location>
</feature>
<dbReference type="InterPro" id="IPR003661">
    <property type="entry name" value="HisK_dim/P_dom"/>
</dbReference>
<keyword evidence="5" id="KW-0808">Transferase</keyword>
<evidence type="ECO:0000256" key="15">
    <source>
        <dbReference type="SAM" id="Coils"/>
    </source>
</evidence>
<gene>
    <name evidence="20" type="ORF">K444DRAFT_517911</name>
</gene>
<keyword evidence="12 17" id="KW-0472">Membrane</keyword>
<evidence type="ECO:0000259" key="18">
    <source>
        <dbReference type="PROSITE" id="PS50109"/>
    </source>
</evidence>
<dbReference type="InterPro" id="IPR005467">
    <property type="entry name" value="His_kinase_dom"/>
</dbReference>
<dbReference type="PROSITE" id="PS50109">
    <property type="entry name" value="HIS_KIN"/>
    <property type="match status" value="1"/>
</dbReference>
<keyword evidence="11" id="KW-0902">Two-component regulatory system</keyword>
<name>A0A2J6TRW6_9HELO</name>
<dbReference type="PANTHER" id="PTHR43719:SF34">
    <property type="entry name" value="TWO-COMPONENT SYSTEM PROTEIN B"/>
    <property type="match status" value="1"/>
</dbReference>
<keyword evidence="9" id="KW-0067">ATP-binding</keyword>
<dbReference type="InterPro" id="IPR036890">
    <property type="entry name" value="HATPase_C_sf"/>
</dbReference>
<dbReference type="SMART" id="SM00388">
    <property type="entry name" value="HisKA"/>
    <property type="match status" value="1"/>
</dbReference>
<dbReference type="CDD" id="cd17546">
    <property type="entry name" value="REC_hyHK_CKI1_RcsC-like"/>
    <property type="match status" value="1"/>
</dbReference>
<dbReference type="GO" id="GO:0005886">
    <property type="term" value="C:plasma membrane"/>
    <property type="evidence" value="ECO:0007669"/>
    <property type="project" value="UniProtKB-ARBA"/>
</dbReference>
<evidence type="ECO:0000256" key="14">
    <source>
        <dbReference type="PROSITE-ProRule" id="PRU00169"/>
    </source>
</evidence>
<evidence type="ECO:0000256" key="1">
    <source>
        <dbReference type="ARBA" id="ARBA00000085"/>
    </source>
</evidence>
<evidence type="ECO:0000256" key="7">
    <source>
        <dbReference type="ARBA" id="ARBA00022741"/>
    </source>
</evidence>
<evidence type="ECO:0000256" key="8">
    <source>
        <dbReference type="ARBA" id="ARBA00022777"/>
    </source>
</evidence>
<comment type="subcellular location">
    <subcellularLocation>
        <location evidence="2">Membrane</location>
    </subcellularLocation>
</comment>
<feature type="transmembrane region" description="Helical" evidence="17">
    <location>
        <begin position="396"/>
        <end position="417"/>
    </location>
</feature>